<keyword evidence="2" id="KW-1185">Reference proteome</keyword>
<gene>
    <name evidence="1" type="ORF">U27_06264</name>
</gene>
<proteinExistence type="predicted"/>
<dbReference type="AlphaFoldDB" id="A0A081C3Y2"/>
<dbReference type="Gene3D" id="3.40.960.10">
    <property type="entry name" value="VSR Endonuclease"/>
    <property type="match status" value="1"/>
</dbReference>
<evidence type="ECO:0000313" key="2">
    <source>
        <dbReference type="Proteomes" id="UP000030661"/>
    </source>
</evidence>
<dbReference type="eggNOG" id="ENOG5032ZGC">
    <property type="taxonomic scope" value="Bacteria"/>
</dbReference>
<evidence type="ECO:0000313" key="1">
    <source>
        <dbReference type="EMBL" id="GAK59287.1"/>
    </source>
</evidence>
<sequence length="375" mass="44167">MPIDKLEGLSQPNKSGEIPCFKEYYPSIESMSLHQKKFYRYLERELQQHRYPSVDGNISYLFVYAYNILNQWETKGIEYVYLSLVELAEAYYIESKFAEYCNYWSYDCLLALKQYDEYLIVSEPNNIFSVNGQLGNMRCTVCYYLNRQAKAIDILIMLGGKITRYTKKHATAFRDFLETAFAEDTEKHGSWLKRLLAAQQPVQTYEHLLFAGAQNNSQIKLSIPYYCFYAAYTLHDTFQELIRSAENRLREAHNMPKVGEGWVSETELYYALKNAFQQTQVIQHGHPEWLGRQHLDIWFPRWKIAVEYHGTQHFEPVEIFGGQRGFEIVKERDERKLQLCKQNNVTLIVATEQNSHNDIIEQVKLCREKKDISVV</sequence>
<reference evidence="1" key="1">
    <citation type="journal article" date="2015" name="PeerJ">
        <title>First genomic representation of candidate bacterial phylum KSB3 points to enhanced environmental sensing as a trigger of wastewater bulking.</title>
        <authorList>
            <person name="Sekiguchi Y."/>
            <person name="Ohashi A."/>
            <person name="Parks D.H."/>
            <person name="Yamauchi T."/>
            <person name="Tyson G.W."/>
            <person name="Hugenholtz P."/>
        </authorList>
    </citation>
    <scope>NUCLEOTIDE SEQUENCE [LARGE SCALE GENOMIC DNA]</scope>
</reference>
<dbReference type="EMBL" id="DF820469">
    <property type="protein sequence ID" value="GAK59287.1"/>
    <property type="molecule type" value="Genomic_DNA"/>
</dbReference>
<organism evidence="1">
    <name type="scientific">Vecturithrix granuli</name>
    <dbReference type="NCBI Taxonomy" id="1499967"/>
    <lineage>
        <taxon>Bacteria</taxon>
        <taxon>Candidatus Moduliflexota</taxon>
        <taxon>Candidatus Vecturitrichia</taxon>
        <taxon>Candidatus Vecturitrichales</taxon>
        <taxon>Candidatus Vecturitrichaceae</taxon>
        <taxon>Candidatus Vecturithrix</taxon>
    </lineage>
</organism>
<dbReference type="STRING" id="1499967.U27_06264"/>
<name>A0A081C3Y2_VECG1</name>
<accession>A0A081C3Y2</accession>
<dbReference type="HOGENOM" id="CLU_766456_0_0_0"/>
<dbReference type="Proteomes" id="UP000030661">
    <property type="component" value="Unassembled WGS sequence"/>
</dbReference>
<protein>
    <submittedName>
        <fullName evidence="1">Uncharacterized protein</fullName>
    </submittedName>
</protein>